<reference evidence="15" key="2">
    <citation type="submission" date="2025-08" db="UniProtKB">
        <authorList>
            <consortium name="Ensembl"/>
        </authorList>
    </citation>
    <scope>IDENTIFICATION</scope>
</reference>
<gene>
    <name evidence="15" type="primary">KCNK16</name>
</gene>
<evidence type="ECO:0000256" key="10">
    <source>
        <dbReference type="ARBA" id="ARBA00023136"/>
    </source>
</evidence>
<keyword evidence="9 12" id="KW-0406">Ion transport</keyword>
<dbReference type="GO" id="GO:0030322">
    <property type="term" value="P:stabilization of membrane potential"/>
    <property type="evidence" value="ECO:0007669"/>
    <property type="project" value="TreeGrafter"/>
</dbReference>
<dbReference type="PANTHER" id="PTHR11003">
    <property type="entry name" value="POTASSIUM CHANNEL, SUBFAMILY K"/>
    <property type="match status" value="1"/>
</dbReference>
<feature type="transmembrane region" description="Helical" evidence="13">
    <location>
        <begin position="182"/>
        <end position="199"/>
    </location>
</feature>
<keyword evidence="4" id="KW-0633">Potassium transport</keyword>
<evidence type="ECO:0000256" key="4">
    <source>
        <dbReference type="ARBA" id="ARBA00022538"/>
    </source>
</evidence>
<keyword evidence="5 12" id="KW-0812">Transmembrane</keyword>
<evidence type="ECO:0000313" key="15">
    <source>
        <dbReference type="Ensembl" id="ENSSAUP00010012070.1"/>
    </source>
</evidence>
<accession>A0A671UDP6</accession>
<evidence type="ECO:0000256" key="3">
    <source>
        <dbReference type="ARBA" id="ARBA00022448"/>
    </source>
</evidence>
<dbReference type="Gene3D" id="1.10.287.70">
    <property type="match status" value="2"/>
</dbReference>
<dbReference type="GeneTree" id="ENSGT00940000159813"/>
<dbReference type="InterPro" id="IPR013099">
    <property type="entry name" value="K_chnl_dom"/>
</dbReference>
<proteinExistence type="inferred from homology"/>
<feature type="transmembrane region" description="Helical" evidence="13">
    <location>
        <begin position="211"/>
        <end position="230"/>
    </location>
</feature>
<keyword evidence="10 13" id="KW-0472">Membrane</keyword>
<dbReference type="AlphaFoldDB" id="A0A671UDP6"/>
<evidence type="ECO:0000256" key="8">
    <source>
        <dbReference type="ARBA" id="ARBA00022989"/>
    </source>
</evidence>
<keyword evidence="7" id="KW-0630">Potassium</keyword>
<dbReference type="SUPFAM" id="SSF81324">
    <property type="entry name" value="Voltage-gated potassium channels"/>
    <property type="match status" value="2"/>
</dbReference>
<evidence type="ECO:0000256" key="1">
    <source>
        <dbReference type="ARBA" id="ARBA00004141"/>
    </source>
</evidence>
<dbReference type="Ensembl" id="ENSSAUT00010012840.1">
    <property type="protein sequence ID" value="ENSSAUP00010012070.1"/>
    <property type="gene ID" value="ENSSAUG00010005780.1"/>
</dbReference>
<feature type="transmembrane region" description="Helical" evidence="13">
    <location>
        <begin position="12"/>
        <end position="35"/>
    </location>
</feature>
<feature type="transmembrane region" description="Helical" evidence="13">
    <location>
        <begin position="151"/>
        <end position="170"/>
    </location>
</feature>
<evidence type="ECO:0000256" key="9">
    <source>
        <dbReference type="ARBA" id="ARBA00023065"/>
    </source>
</evidence>
<dbReference type="PANTHER" id="PTHR11003:SF104">
    <property type="entry name" value="POTASSIUM CHANNEL SUBFAMILY K MEMBER 16"/>
    <property type="match status" value="1"/>
</dbReference>
<dbReference type="PRINTS" id="PR01095">
    <property type="entry name" value="TASKCHANNEL"/>
</dbReference>
<evidence type="ECO:0000256" key="2">
    <source>
        <dbReference type="ARBA" id="ARBA00006666"/>
    </source>
</evidence>
<name>A0A671UDP6_SPAAU</name>
<dbReference type="GO" id="GO:0022841">
    <property type="term" value="F:potassium ion leak channel activity"/>
    <property type="evidence" value="ECO:0007669"/>
    <property type="project" value="TreeGrafter"/>
</dbReference>
<evidence type="ECO:0000256" key="7">
    <source>
        <dbReference type="ARBA" id="ARBA00022958"/>
    </source>
</evidence>
<feature type="domain" description="Potassium channel" evidence="14">
    <location>
        <begin position="88"/>
        <end position="144"/>
    </location>
</feature>
<evidence type="ECO:0000256" key="5">
    <source>
        <dbReference type="ARBA" id="ARBA00022692"/>
    </source>
</evidence>
<dbReference type="GO" id="GO:0015271">
    <property type="term" value="F:outward rectifier potassium channel activity"/>
    <property type="evidence" value="ECO:0007669"/>
    <property type="project" value="TreeGrafter"/>
</dbReference>
<keyword evidence="8 13" id="KW-1133">Transmembrane helix</keyword>
<dbReference type="GO" id="GO:0005886">
    <property type="term" value="C:plasma membrane"/>
    <property type="evidence" value="ECO:0007669"/>
    <property type="project" value="TreeGrafter"/>
</dbReference>
<dbReference type="Proteomes" id="UP000472265">
    <property type="component" value="Chromosome 16"/>
</dbReference>
<comment type="similarity">
    <text evidence="2 12">Belongs to the two pore domain potassium channel (TC 1.A.1.8) family.</text>
</comment>
<keyword evidence="16" id="KW-1185">Reference proteome</keyword>
<protein>
    <submittedName>
        <fullName evidence="15">Potassium two pore domain channel subfamily K member 16</fullName>
    </submittedName>
</protein>
<dbReference type="PRINTS" id="PR01333">
    <property type="entry name" value="2POREKCHANEL"/>
</dbReference>
<keyword evidence="11 12" id="KW-0407">Ion channel</keyword>
<evidence type="ECO:0000256" key="12">
    <source>
        <dbReference type="RuleBase" id="RU003857"/>
    </source>
</evidence>
<evidence type="ECO:0000259" key="14">
    <source>
        <dbReference type="Pfam" id="PF07885"/>
    </source>
</evidence>
<keyword evidence="3 12" id="KW-0813">Transport</keyword>
<reference evidence="15" key="3">
    <citation type="submission" date="2025-09" db="UniProtKB">
        <authorList>
            <consortium name="Ensembl"/>
        </authorList>
    </citation>
    <scope>IDENTIFICATION</scope>
</reference>
<reference evidence="15" key="1">
    <citation type="submission" date="2021-04" db="EMBL/GenBank/DDBJ databases">
        <authorList>
            <consortium name="Wellcome Sanger Institute Data Sharing"/>
        </authorList>
    </citation>
    <scope>NUCLEOTIDE SEQUENCE [LARGE SCALE GENOMIC DNA]</scope>
</reference>
<feature type="domain" description="Potassium channel" evidence="14">
    <location>
        <begin position="161"/>
        <end position="238"/>
    </location>
</feature>
<dbReference type="InterPro" id="IPR003092">
    <property type="entry name" value="2pore_dom_K_chnl_TASK"/>
</dbReference>
<keyword evidence="6" id="KW-0631">Potassium channel</keyword>
<dbReference type="Pfam" id="PF07885">
    <property type="entry name" value="Ion_trans_2"/>
    <property type="match status" value="2"/>
</dbReference>
<evidence type="ECO:0000313" key="16">
    <source>
        <dbReference type="Proteomes" id="UP000472265"/>
    </source>
</evidence>
<organism evidence="15 16">
    <name type="scientific">Sparus aurata</name>
    <name type="common">Gilthead sea bream</name>
    <dbReference type="NCBI Taxonomy" id="8175"/>
    <lineage>
        <taxon>Eukaryota</taxon>
        <taxon>Metazoa</taxon>
        <taxon>Chordata</taxon>
        <taxon>Craniata</taxon>
        <taxon>Vertebrata</taxon>
        <taxon>Euteleostomi</taxon>
        <taxon>Actinopterygii</taxon>
        <taxon>Neopterygii</taxon>
        <taxon>Teleostei</taxon>
        <taxon>Neoteleostei</taxon>
        <taxon>Acanthomorphata</taxon>
        <taxon>Eupercaria</taxon>
        <taxon>Spariformes</taxon>
        <taxon>Sparidae</taxon>
        <taxon>Sparus</taxon>
    </lineage>
</organism>
<comment type="subcellular location">
    <subcellularLocation>
        <location evidence="1">Membrane</location>
        <topology evidence="1">Multi-pass membrane protein</topology>
    </subcellularLocation>
</comment>
<evidence type="ECO:0000256" key="6">
    <source>
        <dbReference type="ARBA" id="ARBA00022826"/>
    </source>
</evidence>
<dbReference type="InterPro" id="IPR003280">
    <property type="entry name" value="2pore_dom_K_chnl"/>
</dbReference>
<evidence type="ECO:0000256" key="13">
    <source>
        <dbReference type="SAM" id="Phobius"/>
    </source>
</evidence>
<evidence type="ECO:0000256" key="11">
    <source>
        <dbReference type="ARBA" id="ARBA00023303"/>
    </source>
</evidence>
<feature type="transmembrane region" description="Helical" evidence="13">
    <location>
        <begin position="120"/>
        <end position="139"/>
    </location>
</feature>
<sequence>MARFQLVPIKVSWTVVLTLAHFTYLLFGATIFQMLEREAESNNRNHFQLEKLHFLANYTCLDGAALEKFVQVILDAWENGVHPSGNSTNPSNWDFCSSFFFAGTVVTTIGYGNLSPSTVSGQVFCVFYALCGIPLNVAFLKQLGNDRKQQLSLFFITGSLLFLVIPPLLFSYVEGWTFGEGFYFAFITLSTIGFGDYVVGTDPGKEYISLYRSLAGIWIIFALAWLALTLNMAGRIMEYLIGLTHPGFKKQEVEEDVSSSKPEDTSKI</sequence>